<name>A0A285P2F1_9AQUI</name>
<dbReference type="AlphaFoldDB" id="A0A285P2F1"/>
<keyword evidence="2" id="KW-1185">Reference proteome</keyword>
<organism evidence="1 2">
    <name type="scientific">Hydrogenobacter hydrogenophilus</name>
    <dbReference type="NCBI Taxonomy" id="35835"/>
    <lineage>
        <taxon>Bacteria</taxon>
        <taxon>Pseudomonadati</taxon>
        <taxon>Aquificota</taxon>
        <taxon>Aquificia</taxon>
        <taxon>Aquificales</taxon>
        <taxon>Aquificaceae</taxon>
        <taxon>Hydrogenobacter</taxon>
    </lineage>
</organism>
<protein>
    <submittedName>
        <fullName evidence="1">Uncharacterized protein</fullName>
    </submittedName>
</protein>
<proteinExistence type="predicted"/>
<reference evidence="2" key="1">
    <citation type="submission" date="2017-09" db="EMBL/GenBank/DDBJ databases">
        <authorList>
            <person name="Varghese N."/>
            <person name="Submissions S."/>
        </authorList>
    </citation>
    <scope>NUCLEOTIDE SEQUENCE [LARGE SCALE GENOMIC DNA]</scope>
    <source>
        <strain evidence="2">DSM 2913</strain>
    </source>
</reference>
<dbReference type="EMBL" id="OBEN01000008">
    <property type="protein sequence ID" value="SNZ15628.1"/>
    <property type="molecule type" value="Genomic_DNA"/>
</dbReference>
<dbReference type="Proteomes" id="UP000218627">
    <property type="component" value="Unassembled WGS sequence"/>
</dbReference>
<sequence>MENQKKQYKCEGWMTTGLLLRFRKIFRDHIVEPEPKLSSGKKGKRGKRFDFFIKHDGECLWIEAKERFNGGGNKDYVKDGSLIEAINKFIEANECKELLFFSTYDEPIPKDIKEKIKKEAIERKILLEIKEKEIPLCNNKPLYLHLYIFEKP</sequence>
<gene>
    <name evidence="1" type="ORF">SAMN06265353_1418</name>
</gene>
<evidence type="ECO:0000313" key="1">
    <source>
        <dbReference type="EMBL" id="SNZ15628.1"/>
    </source>
</evidence>
<dbReference type="RefSeq" id="WP_096602808.1">
    <property type="nucleotide sequence ID" value="NZ_OBEN01000008.1"/>
</dbReference>
<accession>A0A285P2F1</accession>
<evidence type="ECO:0000313" key="2">
    <source>
        <dbReference type="Proteomes" id="UP000218627"/>
    </source>
</evidence>